<comment type="caution">
    <text evidence="2">The sequence shown here is derived from an EMBL/GenBank/DDBJ whole genome shotgun (WGS) entry which is preliminary data.</text>
</comment>
<dbReference type="AlphaFoldDB" id="Q4SQU9"/>
<gene>
    <name evidence="2" type="ORF">GSTENG00014212001</name>
</gene>
<sequence>MTWKRLNVKGLVLGQLRIIQRTIRAAVEQHFYELKTSIDRDLSDYDSQGATLGNPRTRAVREIRSKTLILRTVPAKRRETRSTTRTLRTDWSLAPAVETSSGMDMDAEAVRDAENNINTARWLELNSGSSHCDQNANTSETDRNHLSPGQANSGHDPRLQLFPDNQWEGSETANSF</sequence>
<reference evidence="2" key="1">
    <citation type="journal article" date="2004" name="Nature">
        <title>Genome duplication in the teleost fish Tetraodon nigroviridis reveals the early vertebrate proto-karyotype.</title>
        <authorList>
            <person name="Jaillon O."/>
            <person name="Aury J.-M."/>
            <person name="Brunet F."/>
            <person name="Petit J.-L."/>
            <person name="Stange-Thomann N."/>
            <person name="Mauceli E."/>
            <person name="Bouneau L."/>
            <person name="Fischer C."/>
            <person name="Ozouf-Costaz C."/>
            <person name="Bernot A."/>
            <person name="Nicaud S."/>
            <person name="Jaffe D."/>
            <person name="Fisher S."/>
            <person name="Lutfalla G."/>
            <person name="Dossat C."/>
            <person name="Segurens B."/>
            <person name="Dasilva C."/>
            <person name="Salanoubat M."/>
            <person name="Levy M."/>
            <person name="Boudet N."/>
            <person name="Castellano S."/>
            <person name="Anthouard V."/>
            <person name="Jubin C."/>
            <person name="Castelli V."/>
            <person name="Katinka M."/>
            <person name="Vacherie B."/>
            <person name="Biemont C."/>
            <person name="Skalli Z."/>
            <person name="Cattolico L."/>
            <person name="Poulain J."/>
            <person name="De Berardinis V."/>
            <person name="Cruaud C."/>
            <person name="Duprat S."/>
            <person name="Brottier P."/>
            <person name="Coutanceau J.-P."/>
            <person name="Gouzy J."/>
            <person name="Parra G."/>
            <person name="Lardier G."/>
            <person name="Chapple C."/>
            <person name="McKernan K.J."/>
            <person name="McEwan P."/>
            <person name="Bosak S."/>
            <person name="Kellis M."/>
            <person name="Volff J.-N."/>
            <person name="Guigo R."/>
            <person name="Zody M.C."/>
            <person name="Mesirov J."/>
            <person name="Lindblad-Toh K."/>
            <person name="Birren B."/>
            <person name="Nusbaum C."/>
            <person name="Kahn D."/>
            <person name="Robinson-Rechavi M."/>
            <person name="Laudet V."/>
            <person name="Schachter V."/>
            <person name="Quetier F."/>
            <person name="Saurin W."/>
            <person name="Scarpelli C."/>
            <person name="Wincker P."/>
            <person name="Lander E.S."/>
            <person name="Weissenbach J."/>
            <person name="Roest Crollius H."/>
        </authorList>
    </citation>
    <scope>NUCLEOTIDE SEQUENCE [LARGE SCALE GENOMIC DNA]</scope>
</reference>
<dbReference type="EMBL" id="CAAE01014529">
    <property type="protein sequence ID" value="CAF96983.1"/>
    <property type="molecule type" value="Genomic_DNA"/>
</dbReference>
<dbReference type="KEGG" id="tng:GSTEN00014212G001"/>
<feature type="compositionally biased region" description="Polar residues" evidence="1">
    <location>
        <begin position="128"/>
        <end position="139"/>
    </location>
</feature>
<organism evidence="2">
    <name type="scientific">Tetraodon nigroviridis</name>
    <name type="common">Spotted green pufferfish</name>
    <name type="synonym">Chelonodon nigroviridis</name>
    <dbReference type="NCBI Taxonomy" id="99883"/>
    <lineage>
        <taxon>Eukaryota</taxon>
        <taxon>Metazoa</taxon>
        <taxon>Chordata</taxon>
        <taxon>Craniata</taxon>
        <taxon>Vertebrata</taxon>
        <taxon>Euteleostomi</taxon>
        <taxon>Actinopterygii</taxon>
        <taxon>Neopterygii</taxon>
        <taxon>Teleostei</taxon>
        <taxon>Neoteleostei</taxon>
        <taxon>Acanthomorphata</taxon>
        <taxon>Eupercaria</taxon>
        <taxon>Tetraodontiformes</taxon>
        <taxon>Tetradontoidea</taxon>
        <taxon>Tetraodontidae</taxon>
        <taxon>Tetraodon</taxon>
    </lineage>
</organism>
<evidence type="ECO:0000313" key="2">
    <source>
        <dbReference type="EMBL" id="CAF96983.1"/>
    </source>
</evidence>
<feature type="compositionally biased region" description="Polar residues" evidence="1">
    <location>
        <begin position="167"/>
        <end position="176"/>
    </location>
</feature>
<evidence type="ECO:0000256" key="1">
    <source>
        <dbReference type="SAM" id="MobiDB-lite"/>
    </source>
</evidence>
<proteinExistence type="predicted"/>
<feature type="region of interest" description="Disordered" evidence="1">
    <location>
        <begin position="128"/>
        <end position="176"/>
    </location>
</feature>
<dbReference type="OrthoDB" id="185175at2759"/>
<protein>
    <submittedName>
        <fullName evidence="2">(spotted green pufferfish) hypothetical protein</fullName>
    </submittedName>
</protein>
<accession>Q4SQU9</accession>
<name>Q4SQU9_TETNG</name>
<reference evidence="2" key="2">
    <citation type="submission" date="2004-02" db="EMBL/GenBank/DDBJ databases">
        <authorList>
            <consortium name="Genoscope"/>
            <consortium name="Whitehead Institute Centre for Genome Research"/>
        </authorList>
    </citation>
    <scope>NUCLEOTIDE SEQUENCE</scope>
</reference>